<proteinExistence type="predicted"/>
<sequence>MSRADAFGETDPDTLRLSWPSAAADWTEAMPIGNGRIGAMVFGGATGRLQLNDSTVWSGTPDGPARALDAVIAGGAGPWRLAEVRAALDAGDRRTAERLLMTFEGPYSQEFLPFADLGVELSTATPLVFLGRELDLDQAIASERMRAGGTEIRRRSWVSAPDQALCVLVETAGGTVDVRLRLTTPLREAGSSATHSGLSLGVEIPIDGAPLHEPDEPAHRYRSDAPAAAPCAASPTAATRATTTSTHAATSTATDDTEPDDTEPDAYEPDDYDAFAAAHLSFDTDGTVEIVDGTVLIRDATRLLAVLSTASRAESWWNAGRPAGYSITDGSTLAADERTPASDTPTADRAEHDRDATNAFGHIHDDRATIEARACSRSTTAIWRGADALLARHLDDVEALTSRTRIVIGTRRAGSWDVAREVLRGDDEGLRATVIAAFGRYLLTASSRAGSPPANLQGIWNDQLRPAWSSNYTININTQMNYWLADLTGLPECFAPLPELLQKLAVTGGEVARRLYGARGWVAHHNTDAWAWALPVGNGHGNPSWAIWMMGGVWLTHNAWDHYAFTADTAYLRDILWPLLRGASEFCLDWLQDAPDGRLRTLPSTSPENLFLGPDGSPESLTESASMDVFLIRSLFARTRRAIDLLGAGVSDDSVRALDHQLADALLRLPEPGLTADGRLREWHDDETEHDPLHRHLSAAVGLYPLDEIDPERTPVLAEATRRFLDGRGPGAMGWSWAWKIALRARLGDGETARALLAEATHPLERDVTRFAPVDGSEWGGLLPNLFSTHPPFQIDGNYGFTAAVAEMLLQSHGSAVTLLPALPEAWPDGEVTGLRARGGLAVDLRWAGGALIVARLHNLTEREVTASVAHRGRTVTVTLAPHGHSEPAGLLTGAPDAAATSAPTAASAPATAAHGGEQVPAVVQSQGYDRGRERTLRDLPWTAAGHTTYPSTTPPSDSPGPGERTTSRAAADRESSY</sequence>
<evidence type="ECO:0000259" key="2">
    <source>
        <dbReference type="Pfam" id="PF14498"/>
    </source>
</evidence>
<feature type="compositionally biased region" description="Basic and acidic residues" evidence="1">
    <location>
        <begin position="210"/>
        <end position="223"/>
    </location>
</feature>
<dbReference type="InterPro" id="IPR012341">
    <property type="entry name" value="6hp_glycosidase-like_sf"/>
</dbReference>
<dbReference type="Gene3D" id="2.70.98.50">
    <property type="entry name" value="putative glycoside hydrolase family protein from bacillus halodurans"/>
    <property type="match status" value="1"/>
</dbReference>
<dbReference type="SUPFAM" id="SSF48208">
    <property type="entry name" value="Six-hairpin glycosidases"/>
    <property type="match status" value="1"/>
</dbReference>
<dbReference type="InterPro" id="IPR049053">
    <property type="entry name" value="AFCA-like_C"/>
</dbReference>
<evidence type="ECO:0000313" key="6">
    <source>
        <dbReference type="Proteomes" id="UP000198891"/>
    </source>
</evidence>
<dbReference type="Pfam" id="PF14498">
    <property type="entry name" value="Glyco_hyd_65N_2"/>
    <property type="match status" value="1"/>
</dbReference>
<feature type="compositionally biased region" description="Low complexity" evidence="1">
    <location>
        <begin position="224"/>
        <end position="254"/>
    </location>
</feature>
<evidence type="ECO:0000259" key="3">
    <source>
        <dbReference type="Pfam" id="PF21307"/>
    </source>
</evidence>
<dbReference type="InterPro" id="IPR027414">
    <property type="entry name" value="GH95_N_dom"/>
</dbReference>
<feature type="compositionally biased region" description="Acidic residues" evidence="1">
    <location>
        <begin position="255"/>
        <end position="269"/>
    </location>
</feature>
<protein>
    <submittedName>
        <fullName evidence="5">Alpha-L-fucosidase 2</fullName>
    </submittedName>
</protein>
<feature type="domain" description="Alpha fucosidase A-like C-terminal" evidence="3">
    <location>
        <begin position="811"/>
        <end position="871"/>
    </location>
</feature>
<accession>A0A1H3N829</accession>
<dbReference type="InterPro" id="IPR054363">
    <property type="entry name" value="GH95_cat"/>
</dbReference>
<feature type="domain" description="Glycosyl hydrolase family 95 catalytic" evidence="4">
    <location>
        <begin position="387"/>
        <end position="809"/>
    </location>
</feature>
<organism evidence="5 6">
    <name type="scientific">Herbiconiux ginsengi</name>
    <dbReference type="NCBI Taxonomy" id="381665"/>
    <lineage>
        <taxon>Bacteria</taxon>
        <taxon>Bacillati</taxon>
        <taxon>Actinomycetota</taxon>
        <taxon>Actinomycetes</taxon>
        <taxon>Micrococcales</taxon>
        <taxon>Microbacteriaceae</taxon>
        <taxon>Herbiconiux</taxon>
    </lineage>
</organism>
<feature type="region of interest" description="Disordered" evidence="1">
    <location>
        <begin position="328"/>
        <end position="354"/>
    </location>
</feature>
<name>A0A1H3N829_9MICO</name>
<dbReference type="EMBL" id="FNPZ01000001">
    <property type="protein sequence ID" value="SDY84625.1"/>
    <property type="molecule type" value="Genomic_DNA"/>
</dbReference>
<dbReference type="PANTHER" id="PTHR31084">
    <property type="entry name" value="ALPHA-L-FUCOSIDASE 2"/>
    <property type="match status" value="1"/>
</dbReference>
<dbReference type="STRING" id="381665.SAMN05216554_1722"/>
<dbReference type="AlphaFoldDB" id="A0A1H3N829"/>
<dbReference type="GO" id="GO:0005975">
    <property type="term" value="P:carbohydrate metabolic process"/>
    <property type="evidence" value="ECO:0007669"/>
    <property type="project" value="InterPro"/>
</dbReference>
<dbReference type="Pfam" id="PF22124">
    <property type="entry name" value="Glyco_hydro_95_cat"/>
    <property type="match status" value="1"/>
</dbReference>
<feature type="compositionally biased region" description="Basic and acidic residues" evidence="1">
    <location>
        <begin position="335"/>
        <end position="354"/>
    </location>
</feature>
<evidence type="ECO:0000259" key="4">
    <source>
        <dbReference type="Pfam" id="PF22124"/>
    </source>
</evidence>
<dbReference type="Pfam" id="PF21307">
    <property type="entry name" value="Glyco_hydro_95_C"/>
    <property type="match status" value="1"/>
</dbReference>
<keyword evidence="6" id="KW-1185">Reference proteome</keyword>
<reference evidence="5 6" key="1">
    <citation type="submission" date="2016-10" db="EMBL/GenBank/DDBJ databases">
        <authorList>
            <person name="de Groot N.N."/>
        </authorList>
    </citation>
    <scope>NUCLEOTIDE SEQUENCE [LARGE SCALE GENOMIC DNA]</scope>
    <source>
        <strain evidence="5 6">CGMCC 4.3491</strain>
    </source>
</reference>
<dbReference type="Proteomes" id="UP000198891">
    <property type="component" value="Unassembled WGS sequence"/>
</dbReference>
<dbReference type="Gene3D" id="1.50.10.10">
    <property type="match status" value="1"/>
</dbReference>
<feature type="region of interest" description="Disordered" evidence="1">
    <location>
        <begin position="205"/>
        <end position="269"/>
    </location>
</feature>
<evidence type="ECO:0000313" key="5">
    <source>
        <dbReference type="EMBL" id="SDY84625.1"/>
    </source>
</evidence>
<evidence type="ECO:0000256" key="1">
    <source>
        <dbReference type="SAM" id="MobiDB-lite"/>
    </source>
</evidence>
<feature type="domain" description="Glycosyl hydrolase family 95 N-terminal" evidence="2">
    <location>
        <begin position="21"/>
        <end position="216"/>
    </location>
</feature>
<dbReference type="InterPro" id="IPR008928">
    <property type="entry name" value="6-hairpin_glycosidase_sf"/>
</dbReference>
<dbReference type="PANTHER" id="PTHR31084:SF0">
    <property type="entry name" value="ALPHA-L-FUCOSIDASE 2"/>
    <property type="match status" value="1"/>
</dbReference>
<dbReference type="GO" id="GO:0004560">
    <property type="term" value="F:alpha-L-fucosidase activity"/>
    <property type="evidence" value="ECO:0007669"/>
    <property type="project" value="TreeGrafter"/>
</dbReference>
<feature type="region of interest" description="Disordered" evidence="1">
    <location>
        <begin position="881"/>
        <end position="978"/>
    </location>
</feature>
<gene>
    <name evidence="5" type="ORF">SAMN05216554_1722</name>
</gene>
<feature type="compositionally biased region" description="Low complexity" evidence="1">
    <location>
        <begin position="895"/>
        <end position="914"/>
    </location>
</feature>